<dbReference type="InterPro" id="IPR013123">
    <property type="entry name" value="SpoU_subst-bd"/>
</dbReference>
<dbReference type="PANTHER" id="PTHR43191:SF2">
    <property type="entry name" value="RRNA METHYLTRANSFERASE 3, MITOCHONDRIAL"/>
    <property type="match status" value="1"/>
</dbReference>
<dbReference type="Pfam" id="PF22435">
    <property type="entry name" value="MRM3-like_sub_bind"/>
    <property type="match status" value="1"/>
</dbReference>
<dbReference type="Pfam" id="PF00588">
    <property type="entry name" value="SpoU_methylase"/>
    <property type="match status" value="1"/>
</dbReference>
<dbReference type="SMART" id="SM00967">
    <property type="entry name" value="SpoU_sub_bind"/>
    <property type="match status" value="1"/>
</dbReference>
<dbReference type="InterPro" id="IPR001537">
    <property type="entry name" value="SpoU_MeTrfase"/>
</dbReference>
<keyword evidence="6" id="KW-1185">Reference proteome</keyword>
<dbReference type="SUPFAM" id="SSF75217">
    <property type="entry name" value="alpha/beta knot"/>
    <property type="match status" value="1"/>
</dbReference>
<dbReference type="Proteomes" id="UP001232973">
    <property type="component" value="Unassembled WGS sequence"/>
</dbReference>
<gene>
    <name evidence="5" type="ORF">J2S03_000608</name>
</gene>
<sequence length="263" mass="27867">MYLESPQNPKIHRWSQLKAKKGRQTHGAFLVEGSRLVEECLRSSFEVEAVLWDVGTDELPDPLTEAAMQRGVPVIEVAPRAFAEVSDTVTSQGVIAVAKLPNAALPPGQASFCVALDGVRDPGNVGTLLRSADAFGADAVYCGTGTVDPFSPKVVRASMGGIFRFPVHHGDSVALISSWRQAWPEGQVALADAHADMDCDALDFCRPTLILVGGEAFGASPEAAALATVKIRIPMTGMADSLNAAIAGSVLLYEANRQRRAQA</sequence>
<evidence type="ECO:0000259" key="4">
    <source>
        <dbReference type="SMART" id="SM00967"/>
    </source>
</evidence>
<dbReference type="EMBL" id="JAUSTP010000002">
    <property type="protein sequence ID" value="MDQ0188796.1"/>
    <property type="molecule type" value="Genomic_DNA"/>
</dbReference>
<evidence type="ECO:0000256" key="2">
    <source>
        <dbReference type="ARBA" id="ARBA00022603"/>
    </source>
</evidence>
<evidence type="ECO:0000313" key="6">
    <source>
        <dbReference type="Proteomes" id="UP001232973"/>
    </source>
</evidence>
<evidence type="ECO:0000256" key="1">
    <source>
        <dbReference type="ARBA" id="ARBA00007228"/>
    </source>
</evidence>
<comment type="caution">
    <text evidence="5">The sequence shown here is derived from an EMBL/GenBank/DDBJ whole genome shotgun (WGS) entry which is preliminary data.</text>
</comment>
<dbReference type="SUPFAM" id="SSF55315">
    <property type="entry name" value="L30e-like"/>
    <property type="match status" value="1"/>
</dbReference>
<dbReference type="InterPro" id="IPR029064">
    <property type="entry name" value="Ribosomal_eL30-like_sf"/>
</dbReference>
<dbReference type="InterPro" id="IPR029028">
    <property type="entry name" value="Alpha/beta_knot_MTases"/>
</dbReference>
<dbReference type="RefSeq" id="WP_274455227.1">
    <property type="nucleotide sequence ID" value="NZ_CP067097.1"/>
</dbReference>
<evidence type="ECO:0000256" key="3">
    <source>
        <dbReference type="ARBA" id="ARBA00022679"/>
    </source>
</evidence>
<dbReference type="InterPro" id="IPR051259">
    <property type="entry name" value="rRNA_Methyltransferase"/>
</dbReference>
<name>A0ABT9XES3_9BACL</name>
<reference evidence="5 6" key="1">
    <citation type="submission" date="2023-07" db="EMBL/GenBank/DDBJ databases">
        <title>Genomic Encyclopedia of Type Strains, Phase IV (KMG-IV): sequencing the most valuable type-strain genomes for metagenomic binning, comparative biology and taxonomic classification.</title>
        <authorList>
            <person name="Goeker M."/>
        </authorList>
    </citation>
    <scope>NUCLEOTIDE SEQUENCE [LARGE SCALE GENOMIC DNA]</scope>
    <source>
        <strain evidence="5 6">DSM 4006</strain>
    </source>
</reference>
<organism evidence="5 6">
    <name type="scientific">Alicyclobacillus cycloheptanicus</name>
    <dbReference type="NCBI Taxonomy" id="1457"/>
    <lineage>
        <taxon>Bacteria</taxon>
        <taxon>Bacillati</taxon>
        <taxon>Bacillota</taxon>
        <taxon>Bacilli</taxon>
        <taxon>Bacillales</taxon>
        <taxon>Alicyclobacillaceae</taxon>
        <taxon>Alicyclobacillus</taxon>
    </lineage>
</organism>
<keyword evidence="2 5" id="KW-0489">Methyltransferase</keyword>
<feature type="domain" description="RNA 2-O ribose methyltransferase substrate binding" evidence="4">
    <location>
        <begin position="30"/>
        <end position="104"/>
    </location>
</feature>
<keyword evidence="3" id="KW-0808">Transferase</keyword>
<comment type="similarity">
    <text evidence="1">Belongs to the class IV-like SAM-binding methyltransferase superfamily. RNA methyltransferase TrmH family.</text>
</comment>
<dbReference type="PANTHER" id="PTHR43191">
    <property type="entry name" value="RRNA METHYLTRANSFERASE 3"/>
    <property type="match status" value="1"/>
</dbReference>
<dbReference type="GO" id="GO:0008168">
    <property type="term" value="F:methyltransferase activity"/>
    <property type="evidence" value="ECO:0007669"/>
    <property type="project" value="UniProtKB-KW"/>
</dbReference>
<dbReference type="InterPro" id="IPR029026">
    <property type="entry name" value="tRNA_m1G_MTases_N"/>
</dbReference>
<accession>A0ABT9XES3</accession>
<dbReference type="Gene3D" id="3.40.1280.10">
    <property type="match status" value="1"/>
</dbReference>
<dbReference type="CDD" id="cd18095">
    <property type="entry name" value="SpoU-like_rRNA-MTase"/>
    <property type="match status" value="1"/>
</dbReference>
<dbReference type="GO" id="GO:0032259">
    <property type="term" value="P:methylation"/>
    <property type="evidence" value="ECO:0007669"/>
    <property type="project" value="UniProtKB-KW"/>
</dbReference>
<proteinExistence type="inferred from homology"/>
<dbReference type="Gene3D" id="3.30.1330.30">
    <property type="match status" value="1"/>
</dbReference>
<dbReference type="InterPro" id="IPR053888">
    <property type="entry name" value="MRM3-like_sub_bind"/>
</dbReference>
<evidence type="ECO:0000313" key="5">
    <source>
        <dbReference type="EMBL" id="MDQ0188796.1"/>
    </source>
</evidence>
<protein>
    <submittedName>
        <fullName evidence="5">TrmH family RNA methyltransferase</fullName>
    </submittedName>
</protein>